<evidence type="ECO:0000256" key="1">
    <source>
        <dbReference type="ARBA" id="ARBA00022448"/>
    </source>
</evidence>
<reference evidence="8 9" key="1">
    <citation type="submission" date="2016-03" db="EMBL/GenBank/DDBJ databases">
        <authorList>
            <person name="Ploux O."/>
        </authorList>
    </citation>
    <scope>NUCLEOTIDE SEQUENCE [LARGE SCALE GENOMIC DNA]</scope>
    <source>
        <strain evidence="8 9">R-45370</strain>
    </source>
</reference>
<dbReference type="Gene3D" id="3.40.50.300">
    <property type="entry name" value="P-loop containing nucleotide triphosphate hydrolases"/>
    <property type="match status" value="1"/>
</dbReference>
<dbReference type="SUPFAM" id="SSF52540">
    <property type="entry name" value="P-loop containing nucleoside triphosphate hydrolases"/>
    <property type="match status" value="1"/>
</dbReference>
<dbReference type="GO" id="GO:0017004">
    <property type="term" value="P:cytochrome complex assembly"/>
    <property type="evidence" value="ECO:0007669"/>
    <property type="project" value="UniProtKB-KW"/>
</dbReference>
<comment type="caution">
    <text evidence="8">The sequence shown here is derived from an EMBL/GenBank/DDBJ whole genome shotgun (WGS) entry which is preliminary data.</text>
</comment>
<name>A0A177N0Q9_9GAMM</name>
<dbReference type="PROSITE" id="PS00211">
    <property type="entry name" value="ABC_TRANSPORTER_1"/>
    <property type="match status" value="1"/>
</dbReference>
<dbReference type="PROSITE" id="PS50893">
    <property type="entry name" value="ABC_TRANSPORTER_2"/>
    <property type="match status" value="1"/>
</dbReference>
<dbReference type="PANTHER" id="PTHR43499:SF1">
    <property type="entry name" value="ABC TRANSPORTER I FAMILY MEMBER 1"/>
    <property type="match status" value="1"/>
</dbReference>
<dbReference type="NCBIfam" id="NF010061">
    <property type="entry name" value="PRK13538.1"/>
    <property type="match status" value="1"/>
</dbReference>
<dbReference type="GO" id="GO:0022857">
    <property type="term" value="F:transmembrane transporter activity"/>
    <property type="evidence" value="ECO:0007669"/>
    <property type="project" value="InterPro"/>
</dbReference>
<protein>
    <submittedName>
        <fullName evidence="8">Heme ABC exporter ATP-binding protein CcmA</fullName>
    </submittedName>
</protein>
<dbReference type="InterPro" id="IPR003593">
    <property type="entry name" value="AAA+_ATPase"/>
</dbReference>
<evidence type="ECO:0000313" key="9">
    <source>
        <dbReference type="Proteomes" id="UP000078476"/>
    </source>
</evidence>
<evidence type="ECO:0000256" key="6">
    <source>
        <dbReference type="ARBA" id="ARBA00023136"/>
    </source>
</evidence>
<dbReference type="STRING" id="980561.A1359_14395"/>
<dbReference type="NCBIfam" id="TIGR01189">
    <property type="entry name" value="ccmA"/>
    <property type="match status" value="1"/>
</dbReference>
<evidence type="ECO:0000256" key="2">
    <source>
        <dbReference type="ARBA" id="ARBA00022741"/>
    </source>
</evidence>
<evidence type="ECO:0000256" key="4">
    <source>
        <dbReference type="ARBA" id="ARBA00022840"/>
    </source>
</evidence>
<dbReference type="InterPro" id="IPR017871">
    <property type="entry name" value="ABC_transporter-like_CS"/>
</dbReference>
<sequence length="210" mass="23310">MEHLPQIKLEVADLSCSRDDRLLFSGLNFSLSPGQVLLLEGSNGSGKTTLLRVLCGFREADDGQIFWSGQPITESTFFADTAYVGHADGTKKELTVAENLRFALALSRSGKYSIEAALEKVQLAGYDDNLVQTLSAGQKRRVSLARLLITDKILWILDEPFTSLDRQGITLIENLIYEHVKQGGMVILTSHHDLSLPQMNLQRIHLDSCH</sequence>
<dbReference type="InterPro" id="IPR027417">
    <property type="entry name" value="P-loop_NTPase"/>
</dbReference>
<evidence type="ECO:0000259" key="7">
    <source>
        <dbReference type="PROSITE" id="PS50893"/>
    </source>
</evidence>
<keyword evidence="9" id="KW-1185">Reference proteome</keyword>
<dbReference type="Pfam" id="PF00005">
    <property type="entry name" value="ABC_tran"/>
    <property type="match status" value="1"/>
</dbReference>
<dbReference type="SMART" id="SM00382">
    <property type="entry name" value="AAA"/>
    <property type="match status" value="1"/>
</dbReference>
<accession>A0A177N0Q9</accession>
<keyword evidence="5" id="KW-1278">Translocase</keyword>
<feature type="domain" description="ABC transporter" evidence="7">
    <location>
        <begin position="9"/>
        <end position="206"/>
    </location>
</feature>
<dbReference type="RefSeq" id="WP_066985793.1">
    <property type="nucleotide sequence ID" value="NZ_LUUI01000141.1"/>
</dbReference>
<evidence type="ECO:0000256" key="5">
    <source>
        <dbReference type="ARBA" id="ARBA00022967"/>
    </source>
</evidence>
<keyword evidence="6" id="KW-0472">Membrane</keyword>
<organism evidence="8 9">
    <name type="scientific">Methylomonas lenta</name>
    <dbReference type="NCBI Taxonomy" id="980561"/>
    <lineage>
        <taxon>Bacteria</taxon>
        <taxon>Pseudomonadati</taxon>
        <taxon>Pseudomonadota</taxon>
        <taxon>Gammaproteobacteria</taxon>
        <taxon>Methylococcales</taxon>
        <taxon>Methylococcaceae</taxon>
        <taxon>Methylomonas</taxon>
    </lineage>
</organism>
<keyword evidence="1" id="KW-0813">Transport</keyword>
<dbReference type="Proteomes" id="UP000078476">
    <property type="component" value="Unassembled WGS sequence"/>
</dbReference>
<gene>
    <name evidence="8" type="ORF">A1359_14395</name>
</gene>
<keyword evidence="4 8" id="KW-0067">ATP-binding</keyword>
<dbReference type="PANTHER" id="PTHR43499">
    <property type="entry name" value="ABC TRANSPORTER I FAMILY MEMBER 1"/>
    <property type="match status" value="1"/>
</dbReference>
<evidence type="ECO:0000313" key="8">
    <source>
        <dbReference type="EMBL" id="OAI11445.1"/>
    </source>
</evidence>
<keyword evidence="3" id="KW-0201">Cytochrome c-type biogenesis</keyword>
<dbReference type="GO" id="GO:0016887">
    <property type="term" value="F:ATP hydrolysis activity"/>
    <property type="evidence" value="ECO:0007669"/>
    <property type="project" value="InterPro"/>
</dbReference>
<dbReference type="InterPro" id="IPR003439">
    <property type="entry name" value="ABC_transporter-like_ATP-bd"/>
</dbReference>
<dbReference type="EMBL" id="LUUI01000141">
    <property type="protein sequence ID" value="OAI11445.1"/>
    <property type="molecule type" value="Genomic_DNA"/>
</dbReference>
<dbReference type="AlphaFoldDB" id="A0A177N0Q9"/>
<keyword evidence="2" id="KW-0547">Nucleotide-binding</keyword>
<dbReference type="OrthoDB" id="9800654at2"/>
<dbReference type="GO" id="GO:0005524">
    <property type="term" value="F:ATP binding"/>
    <property type="evidence" value="ECO:0007669"/>
    <property type="project" value="UniProtKB-KW"/>
</dbReference>
<proteinExistence type="predicted"/>
<dbReference type="InterPro" id="IPR005895">
    <property type="entry name" value="ABC_transptr_haem_export_CcmA"/>
</dbReference>
<evidence type="ECO:0000256" key="3">
    <source>
        <dbReference type="ARBA" id="ARBA00022748"/>
    </source>
</evidence>